<reference evidence="1" key="1">
    <citation type="submission" date="2018-11" db="EMBL/GenBank/DDBJ databases">
        <authorList>
            <consortium name="Pathogen Informatics"/>
        </authorList>
    </citation>
    <scope>NUCLEOTIDE SEQUENCE</scope>
</reference>
<comment type="caution">
    <text evidence="1">The sequence shown here is derived from an EMBL/GenBank/DDBJ whole genome shotgun (WGS) entry which is preliminary data.</text>
</comment>
<sequence>MQISWKSCCADLRWTSRFGELDPVMEDRLFPPFSGPPPGTRLVSSLDICTVNRRAPLATSVNLASPNDAALCMKV</sequence>
<dbReference type="AlphaFoldDB" id="A0A448XNF4"/>
<keyword evidence="2" id="KW-1185">Reference proteome</keyword>
<evidence type="ECO:0000313" key="1">
    <source>
        <dbReference type="EMBL" id="VEL40982.1"/>
    </source>
</evidence>
<name>A0A448XNF4_9PLAT</name>
<dbReference type="EMBL" id="CAAALY010267317">
    <property type="protein sequence ID" value="VEL40982.1"/>
    <property type="molecule type" value="Genomic_DNA"/>
</dbReference>
<dbReference type="Proteomes" id="UP000784294">
    <property type="component" value="Unassembled WGS sequence"/>
</dbReference>
<evidence type="ECO:0000313" key="2">
    <source>
        <dbReference type="Proteomes" id="UP000784294"/>
    </source>
</evidence>
<protein>
    <submittedName>
        <fullName evidence="1">Uncharacterized protein</fullName>
    </submittedName>
</protein>
<organism evidence="1 2">
    <name type="scientific">Protopolystoma xenopodis</name>
    <dbReference type="NCBI Taxonomy" id="117903"/>
    <lineage>
        <taxon>Eukaryota</taxon>
        <taxon>Metazoa</taxon>
        <taxon>Spiralia</taxon>
        <taxon>Lophotrochozoa</taxon>
        <taxon>Platyhelminthes</taxon>
        <taxon>Monogenea</taxon>
        <taxon>Polyopisthocotylea</taxon>
        <taxon>Polystomatidea</taxon>
        <taxon>Polystomatidae</taxon>
        <taxon>Protopolystoma</taxon>
    </lineage>
</organism>
<accession>A0A448XNF4</accession>
<proteinExistence type="predicted"/>
<gene>
    <name evidence="1" type="ORF">PXEA_LOCUS34422</name>
</gene>